<reference evidence="3" key="1">
    <citation type="journal article" date="2017" name="Nat. Ecol. Evol.">
        <title>Genome expansion and lineage-specific genetic innovations in the forest pathogenic fungi Armillaria.</title>
        <authorList>
            <person name="Sipos G."/>
            <person name="Prasanna A.N."/>
            <person name="Walter M.C."/>
            <person name="O'Connor E."/>
            <person name="Balint B."/>
            <person name="Krizsan K."/>
            <person name="Kiss B."/>
            <person name="Hess J."/>
            <person name="Varga T."/>
            <person name="Slot J."/>
            <person name="Riley R."/>
            <person name="Boka B."/>
            <person name="Rigling D."/>
            <person name="Barry K."/>
            <person name="Lee J."/>
            <person name="Mihaltcheva S."/>
            <person name="LaButti K."/>
            <person name="Lipzen A."/>
            <person name="Waldron R."/>
            <person name="Moloney N.M."/>
            <person name="Sperisen C."/>
            <person name="Kredics L."/>
            <person name="Vagvoelgyi C."/>
            <person name="Patrignani A."/>
            <person name="Fitzpatrick D."/>
            <person name="Nagy I."/>
            <person name="Doyle S."/>
            <person name="Anderson J.B."/>
            <person name="Grigoriev I.V."/>
            <person name="Gueldener U."/>
            <person name="Muensterkoetter M."/>
            <person name="Nagy L.G."/>
        </authorList>
    </citation>
    <scope>NUCLEOTIDE SEQUENCE [LARGE SCALE GENOMIC DNA]</scope>
    <source>
        <strain evidence="3">C18/9</strain>
    </source>
</reference>
<sequence>MFLLKGHRVKAASSWPSLGPLVDLAGALPLFSPNALCYVTSKGAIEQALRRISSQNPSTKLGLPEEIALVVLFLASPAAQWVNIPNIRVNWAFVVQSVLDPVHGDQGRVIDALLGMNVPEYKSESRPVEPVMASDPNNVESLTGRPKRKEISRSKPKQMPSSAAANVGKKTMTKTVITSKAITPKAAVTKKPGVTSVLSASDERILQDLLKKRKEAEKWIAAAKAEDIRSRAAAMRDEEEEEDVTAPPPSSSPQSSPLRQHREYRNGNMVPAKGFTSDDDDDKMCFDDEDLNDIFGVALKKASVKEKLLGKYSPAKKLSSSPKGRRYKIVRKLFTPRAHRLADRGKDVARYFTVVQNAYAPNKEEFLLGAIKQAVLQSNDTHMKDTLARVNEDDNIKKMLVTYVRSIPAMLVVGLIEGTRSPRFVLNPKPDVNKITLSGNISRPRAKKFPRK</sequence>
<gene>
    <name evidence="2" type="ORF">ARMOST_22196</name>
</gene>
<keyword evidence="3" id="KW-1185">Reference proteome</keyword>
<evidence type="ECO:0000256" key="1">
    <source>
        <dbReference type="SAM" id="MobiDB-lite"/>
    </source>
</evidence>
<evidence type="ECO:0000313" key="2">
    <source>
        <dbReference type="EMBL" id="SJL18599.1"/>
    </source>
</evidence>
<evidence type="ECO:0000313" key="3">
    <source>
        <dbReference type="Proteomes" id="UP000219338"/>
    </source>
</evidence>
<feature type="compositionally biased region" description="Basic and acidic residues" evidence="1">
    <location>
        <begin position="227"/>
        <end position="236"/>
    </location>
</feature>
<dbReference type="InterPro" id="IPR036291">
    <property type="entry name" value="NAD(P)-bd_dom_sf"/>
</dbReference>
<dbReference type="STRING" id="47428.A0A284SC95"/>
<dbReference type="SUPFAM" id="SSF51735">
    <property type="entry name" value="NAD(P)-binding Rossmann-fold domains"/>
    <property type="match status" value="1"/>
</dbReference>
<feature type="compositionally biased region" description="Basic residues" evidence="1">
    <location>
        <begin position="145"/>
        <end position="156"/>
    </location>
</feature>
<feature type="region of interest" description="Disordered" evidence="1">
    <location>
        <begin position="227"/>
        <end position="279"/>
    </location>
</feature>
<feature type="region of interest" description="Disordered" evidence="1">
    <location>
        <begin position="125"/>
        <end position="168"/>
    </location>
</feature>
<dbReference type="EMBL" id="FUEG01000064">
    <property type="protein sequence ID" value="SJL18599.1"/>
    <property type="molecule type" value="Genomic_DNA"/>
</dbReference>
<proteinExistence type="predicted"/>
<organism evidence="2 3">
    <name type="scientific">Armillaria ostoyae</name>
    <name type="common">Armillaria root rot fungus</name>
    <dbReference type="NCBI Taxonomy" id="47428"/>
    <lineage>
        <taxon>Eukaryota</taxon>
        <taxon>Fungi</taxon>
        <taxon>Dikarya</taxon>
        <taxon>Basidiomycota</taxon>
        <taxon>Agaricomycotina</taxon>
        <taxon>Agaricomycetes</taxon>
        <taxon>Agaricomycetidae</taxon>
        <taxon>Agaricales</taxon>
        <taxon>Marasmiineae</taxon>
        <taxon>Physalacriaceae</taxon>
        <taxon>Armillaria</taxon>
    </lineage>
</organism>
<protein>
    <submittedName>
        <fullName evidence="2">Uncharacterized protein</fullName>
    </submittedName>
</protein>
<dbReference type="OrthoDB" id="9942608at2759"/>
<name>A0A284SC95_ARMOS</name>
<dbReference type="Gene3D" id="3.40.50.720">
    <property type="entry name" value="NAD(P)-binding Rossmann-like Domain"/>
    <property type="match status" value="1"/>
</dbReference>
<dbReference type="AlphaFoldDB" id="A0A284SC95"/>
<accession>A0A284SC95</accession>
<dbReference type="Proteomes" id="UP000219338">
    <property type="component" value="Unassembled WGS sequence"/>
</dbReference>